<keyword evidence="2" id="KW-1133">Transmembrane helix</keyword>
<gene>
    <name evidence="3" type="ORF">EEX84_04430</name>
</gene>
<dbReference type="PANTHER" id="PTHR37313">
    <property type="entry name" value="UPF0749 PROTEIN RV1825"/>
    <property type="match status" value="1"/>
</dbReference>
<keyword evidence="2" id="KW-0812">Transmembrane</keyword>
<dbReference type="Gene3D" id="3.30.70.1880">
    <property type="entry name" value="Protein of unknown function DUF881"/>
    <property type="match status" value="1"/>
</dbReference>
<evidence type="ECO:0000256" key="2">
    <source>
        <dbReference type="SAM" id="Phobius"/>
    </source>
</evidence>
<accession>A0A3M8PAD6</accession>
<comment type="similarity">
    <text evidence="1">Belongs to the UPF0749 family.</text>
</comment>
<dbReference type="EMBL" id="RIAX01000002">
    <property type="protein sequence ID" value="RNF40675.1"/>
    <property type="molecule type" value="Genomic_DNA"/>
</dbReference>
<evidence type="ECO:0000313" key="3">
    <source>
        <dbReference type="EMBL" id="RNF40675.1"/>
    </source>
</evidence>
<dbReference type="Pfam" id="PF05949">
    <property type="entry name" value="DUF881"/>
    <property type="match status" value="1"/>
</dbReference>
<dbReference type="Proteomes" id="UP000275473">
    <property type="component" value="Unassembled WGS sequence"/>
</dbReference>
<protein>
    <submittedName>
        <fullName evidence="3">DUF881 domain-containing protein</fullName>
    </submittedName>
</protein>
<organism evidence="3 4">
    <name type="scientific">Planococcus salinus</name>
    <dbReference type="NCBI Taxonomy" id="1848460"/>
    <lineage>
        <taxon>Bacteria</taxon>
        <taxon>Bacillati</taxon>
        <taxon>Bacillota</taxon>
        <taxon>Bacilli</taxon>
        <taxon>Bacillales</taxon>
        <taxon>Caryophanaceae</taxon>
        <taxon>Planococcus</taxon>
    </lineage>
</organism>
<sequence length="238" mass="26765">MQKKVFSRFTIILFIIGLMTAIQYNTVNEPNSRDTRDVWEIRQELSREKQLHSELLSEIGVLDETLLKYEAASVDSPEQVLQSTVKELKEQAGLTQISGPGIEVQIAPSLEAVAVGQNIEEIPPNLLIRFVNEVNRFKGLSLSIAGNRIVNTTAIRDINGETTVNTEPVGRPPFSIKIIAGTLEEIERVYNFLLASPLLDDFYVENLSVKVTEPERDLEVEAYEEQLNFEYLEAAEGE</sequence>
<keyword evidence="4" id="KW-1185">Reference proteome</keyword>
<name>A0A3M8PAD6_9BACL</name>
<keyword evidence="2" id="KW-0472">Membrane</keyword>
<comment type="caution">
    <text evidence="3">The sequence shown here is derived from an EMBL/GenBank/DDBJ whole genome shotgun (WGS) entry which is preliminary data.</text>
</comment>
<dbReference type="RefSeq" id="WP_123164374.1">
    <property type="nucleotide sequence ID" value="NZ_RIAX01000002.1"/>
</dbReference>
<dbReference type="PANTHER" id="PTHR37313:SF2">
    <property type="entry name" value="UPF0749 PROTEIN YLXX"/>
    <property type="match status" value="1"/>
</dbReference>
<feature type="transmembrane region" description="Helical" evidence="2">
    <location>
        <begin position="5"/>
        <end position="24"/>
    </location>
</feature>
<dbReference type="OrthoDB" id="2439649at2"/>
<dbReference type="AlphaFoldDB" id="A0A3M8PAD6"/>
<dbReference type="InterPro" id="IPR010273">
    <property type="entry name" value="DUF881"/>
</dbReference>
<reference evidence="3 4" key="1">
    <citation type="journal article" date="2018" name="Int. J. Syst. Evol. Microbiol.">
        <title>Planococcus salinus sp. nov., a moderately halophilic bacterium isolated from a saline-alkali soil.</title>
        <authorList>
            <person name="Gan L."/>
        </authorList>
    </citation>
    <scope>NUCLEOTIDE SEQUENCE [LARGE SCALE GENOMIC DNA]</scope>
    <source>
        <strain evidence="3 4">LCB217</strain>
    </source>
</reference>
<proteinExistence type="inferred from homology"/>
<evidence type="ECO:0000313" key="4">
    <source>
        <dbReference type="Proteomes" id="UP000275473"/>
    </source>
</evidence>
<evidence type="ECO:0000256" key="1">
    <source>
        <dbReference type="ARBA" id="ARBA00009108"/>
    </source>
</evidence>